<name>A0A6J5L559_9CAUD</name>
<accession>A0A6J5L559</accession>
<evidence type="ECO:0000313" key="2">
    <source>
        <dbReference type="EMBL" id="CAB4134442.1"/>
    </source>
</evidence>
<sequence length="706" mass="78965">MTKMVRQNSFLAGEVDHKNWKRTDIAEYLTAAQSLLNCEVGTTGLAKKRKGTSYKYNATDEAVFNSTMYEFIDKNGLYYIILGGDFNFYVFSVPQDRLDVVTDDDQYVVIYTGQQVTTDDNTVNLIQIIPTPYDGADLLSLDYTNDNDTLILTSPNFPPARIYISNYSPLTFAWQYLNIYPLPSYDYNQINYNNATVALSGTFTSGGTLTVVFTFPSPGIPSNSYTNAWIGGQIIGGGVSEFAPIGYAIIQTVSQSANVVTFTAIVQVAFQNSGYATVGSQYSIRQPTWVQTAGNPYGLGYPAKCLYFQNRLWFGNTALLPNTIFGSKLNQPVSFDVGTGLDTDAIVYTIGQTNAGAILWMNGGKQLEIFCSNYEFACPQNEDIGLTPGTFSVRQQSSYGASTLLKPQTYLNDSYFVQKTGKSAINFHFTGVGLAYASTNISPQSQHLMKNPLNRALLRGSDVSQDNFIYFLNDEDDTLTAFQFATEIKLAALTPIVFQPDVQLIDIVAVNNHVYLLKYYNLTQQFTIERFENEIFIDSAEHFTMSSTGLITQLDRFDGYMVQVVYNNQDYGQYMVEDGQINVVYPNVDNNPLPVNVSVGLLYNVEIVPMYPFFSATSSAFEKKLSRIYIDYYESLNFKINGNLVQYQSFRDVQLGLPLLPRTDTAIFSPFEGYNRFDRHAIVITQSSPFDLQILSIGYQIDMAVI</sequence>
<dbReference type="EMBL" id="LR796283">
    <property type="protein sequence ID" value="CAB4134442.1"/>
    <property type="molecule type" value="Genomic_DNA"/>
</dbReference>
<gene>
    <name evidence="2" type="ORF">UFOVP269_60</name>
    <name evidence="1" type="ORF">UFOVP98_10</name>
</gene>
<dbReference type="EMBL" id="LR796217">
    <property type="protein sequence ID" value="CAB4127730.1"/>
    <property type="molecule type" value="Genomic_DNA"/>
</dbReference>
<protein>
    <submittedName>
        <fullName evidence="1">Uncharacterized protein</fullName>
    </submittedName>
</protein>
<reference evidence="1" key="1">
    <citation type="submission" date="2020-04" db="EMBL/GenBank/DDBJ databases">
        <authorList>
            <person name="Chiriac C."/>
            <person name="Salcher M."/>
            <person name="Ghai R."/>
            <person name="Kavagutti S V."/>
        </authorList>
    </citation>
    <scope>NUCLEOTIDE SEQUENCE</scope>
</reference>
<proteinExistence type="predicted"/>
<organism evidence="1">
    <name type="scientific">uncultured Caudovirales phage</name>
    <dbReference type="NCBI Taxonomy" id="2100421"/>
    <lineage>
        <taxon>Viruses</taxon>
        <taxon>Duplodnaviria</taxon>
        <taxon>Heunggongvirae</taxon>
        <taxon>Uroviricota</taxon>
        <taxon>Caudoviricetes</taxon>
        <taxon>Peduoviridae</taxon>
        <taxon>Maltschvirus</taxon>
        <taxon>Maltschvirus maltsch</taxon>
    </lineage>
</organism>
<evidence type="ECO:0000313" key="1">
    <source>
        <dbReference type="EMBL" id="CAB4127730.1"/>
    </source>
</evidence>